<feature type="transmembrane region" description="Helical" evidence="6">
    <location>
        <begin position="236"/>
        <end position="257"/>
    </location>
</feature>
<keyword evidence="3 6" id="KW-0812">Transmembrane</keyword>
<feature type="domain" description="EamA" evidence="7">
    <location>
        <begin position="142"/>
        <end position="279"/>
    </location>
</feature>
<evidence type="ECO:0000256" key="3">
    <source>
        <dbReference type="ARBA" id="ARBA00022692"/>
    </source>
</evidence>
<feature type="transmembrane region" description="Helical" evidence="6">
    <location>
        <begin position="263"/>
        <end position="280"/>
    </location>
</feature>
<keyword evidence="4 6" id="KW-1133">Transmembrane helix</keyword>
<feature type="transmembrane region" description="Helical" evidence="6">
    <location>
        <begin position="33"/>
        <end position="53"/>
    </location>
</feature>
<comment type="caution">
    <text evidence="8">The sequence shown here is derived from an EMBL/GenBank/DDBJ whole genome shotgun (WGS) entry which is preliminary data.</text>
</comment>
<protein>
    <submittedName>
        <fullName evidence="8">EamA/RhaT family transporter</fullName>
    </submittedName>
</protein>
<feature type="domain" description="EamA" evidence="7">
    <location>
        <begin position="8"/>
        <end position="132"/>
    </location>
</feature>
<feature type="transmembrane region" description="Helical" evidence="6">
    <location>
        <begin position="139"/>
        <end position="160"/>
    </location>
</feature>
<feature type="transmembrane region" description="Helical" evidence="6">
    <location>
        <begin position="88"/>
        <end position="110"/>
    </location>
</feature>
<evidence type="ECO:0000256" key="2">
    <source>
        <dbReference type="ARBA" id="ARBA00007362"/>
    </source>
</evidence>
<feature type="transmembrane region" description="Helical" evidence="6">
    <location>
        <begin position="172"/>
        <end position="191"/>
    </location>
</feature>
<evidence type="ECO:0000256" key="6">
    <source>
        <dbReference type="SAM" id="Phobius"/>
    </source>
</evidence>
<name>A0A328BNN0_9CAUL</name>
<dbReference type="OrthoDB" id="7158585at2"/>
<keyword evidence="5 6" id="KW-0472">Membrane</keyword>
<dbReference type="InterPro" id="IPR050638">
    <property type="entry name" value="AA-Vitamin_Transporters"/>
</dbReference>
<organism evidence="8 9">
    <name type="scientific">Phenylobacterium kunshanense</name>
    <dbReference type="NCBI Taxonomy" id="1445034"/>
    <lineage>
        <taxon>Bacteria</taxon>
        <taxon>Pseudomonadati</taxon>
        <taxon>Pseudomonadota</taxon>
        <taxon>Alphaproteobacteria</taxon>
        <taxon>Caulobacterales</taxon>
        <taxon>Caulobacteraceae</taxon>
        <taxon>Phenylobacterium</taxon>
    </lineage>
</organism>
<dbReference type="InterPro" id="IPR037185">
    <property type="entry name" value="EmrE-like"/>
</dbReference>
<evidence type="ECO:0000313" key="9">
    <source>
        <dbReference type="Proteomes" id="UP000249524"/>
    </source>
</evidence>
<comment type="subcellular location">
    <subcellularLocation>
        <location evidence="1">Membrane</location>
        <topology evidence="1">Multi-pass membrane protein</topology>
    </subcellularLocation>
</comment>
<dbReference type="SUPFAM" id="SSF103481">
    <property type="entry name" value="Multidrug resistance efflux transporter EmrE"/>
    <property type="match status" value="2"/>
</dbReference>
<keyword evidence="9" id="KW-1185">Reference proteome</keyword>
<dbReference type="GO" id="GO:0016020">
    <property type="term" value="C:membrane"/>
    <property type="evidence" value="ECO:0007669"/>
    <property type="project" value="UniProtKB-SubCell"/>
</dbReference>
<dbReference type="AlphaFoldDB" id="A0A328BNN0"/>
<feature type="transmembrane region" description="Helical" evidence="6">
    <location>
        <begin position="206"/>
        <end position="229"/>
    </location>
</feature>
<sequence length="297" mass="31883">MSPRDFALLLAMCLVWAVNNVLSKHVVSGLDVPPLFYAAARFVIVAACTFPFLWPAPKPLWRLVAVALLMGGGNFALMFVGLKMSTASSAAVVLQLGMPMTTLLSVLMLGEKIRWRRGLGIALTFAGAMTVMWDPHGFSISTGLLFVAAAAFMGSMGAVLMKQMEGVKPLTYQAWVGWTSVWPLAALSFWLEPGAPAKAVAAGWPFWGAVVFSALVVSLVAHTVYYWLIQRYEANLISALTLMTPLATIGLGVAVMGDPFGPRMIIGSAVALTGVLIIVLRGNQVMPMLLAIRNRDQ</sequence>
<evidence type="ECO:0000256" key="1">
    <source>
        <dbReference type="ARBA" id="ARBA00004141"/>
    </source>
</evidence>
<dbReference type="PANTHER" id="PTHR32322">
    <property type="entry name" value="INNER MEMBRANE TRANSPORTER"/>
    <property type="match status" value="1"/>
</dbReference>
<accession>A0A328BNN0</accession>
<comment type="similarity">
    <text evidence="2">Belongs to the EamA transporter family.</text>
</comment>
<evidence type="ECO:0000256" key="4">
    <source>
        <dbReference type="ARBA" id="ARBA00022989"/>
    </source>
</evidence>
<dbReference type="Gene3D" id="1.10.3730.20">
    <property type="match status" value="1"/>
</dbReference>
<dbReference type="Pfam" id="PF00892">
    <property type="entry name" value="EamA"/>
    <property type="match status" value="2"/>
</dbReference>
<dbReference type="Proteomes" id="UP000249524">
    <property type="component" value="Unassembled WGS sequence"/>
</dbReference>
<evidence type="ECO:0000256" key="5">
    <source>
        <dbReference type="ARBA" id="ARBA00023136"/>
    </source>
</evidence>
<evidence type="ECO:0000259" key="7">
    <source>
        <dbReference type="Pfam" id="PF00892"/>
    </source>
</evidence>
<evidence type="ECO:0000313" key="8">
    <source>
        <dbReference type="EMBL" id="RAK66618.1"/>
    </source>
</evidence>
<gene>
    <name evidence="8" type="ORF">DJ019_09305</name>
</gene>
<dbReference type="PANTHER" id="PTHR32322:SF2">
    <property type="entry name" value="EAMA DOMAIN-CONTAINING PROTEIN"/>
    <property type="match status" value="1"/>
</dbReference>
<feature type="transmembrane region" description="Helical" evidence="6">
    <location>
        <begin position="117"/>
        <end position="133"/>
    </location>
</feature>
<dbReference type="EMBL" id="QFYS01000003">
    <property type="protein sequence ID" value="RAK66618.1"/>
    <property type="molecule type" value="Genomic_DNA"/>
</dbReference>
<reference evidence="8 9" key="1">
    <citation type="submission" date="2018-05" db="EMBL/GenBank/DDBJ databases">
        <authorList>
            <person name="Lanie J.A."/>
            <person name="Ng W.-L."/>
            <person name="Kazmierczak K.M."/>
            <person name="Andrzejewski T.M."/>
            <person name="Davidsen T.M."/>
            <person name="Wayne K.J."/>
            <person name="Tettelin H."/>
            <person name="Glass J.I."/>
            <person name="Rusch D."/>
            <person name="Podicherti R."/>
            <person name="Tsui H.-C.T."/>
            <person name="Winkler M.E."/>
        </authorList>
    </citation>
    <scope>NUCLEOTIDE SEQUENCE [LARGE SCALE GENOMIC DNA]</scope>
    <source>
        <strain evidence="8 9">BUT-10</strain>
    </source>
</reference>
<proteinExistence type="inferred from homology"/>
<dbReference type="InterPro" id="IPR000620">
    <property type="entry name" value="EamA_dom"/>
</dbReference>
<dbReference type="RefSeq" id="WP_111275926.1">
    <property type="nucleotide sequence ID" value="NZ_QFYS01000003.1"/>
</dbReference>
<feature type="transmembrane region" description="Helical" evidence="6">
    <location>
        <begin position="60"/>
        <end position="82"/>
    </location>
</feature>